<name>A0ABQ2SRT4_9DEIO</name>
<dbReference type="InterPro" id="IPR010090">
    <property type="entry name" value="Phage_tape_meas"/>
</dbReference>
<proteinExistence type="predicted"/>
<dbReference type="PANTHER" id="PTHR37813">
    <property type="entry name" value="FELS-2 PROPHAGE PROTEIN"/>
    <property type="match status" value="1"/>
</dbReference>
<evidence type="ECO:0000313" key="5">
    <source>
        <dbReference type="Proteomes" id="UP000620633"/>
    </source>
</evidence>
<evidence type="ECO:0000313" key="4">
    <source>
        <dbReference type="EMBL" id="GGS37823.1"/>
    </source>
</evidence>
<accession>A0ABQ2SRT4</accession>
<evidence type="ECO:0000256" key="2">
    <source>
        <dbReference type="SAM" id="Coils"/>
    </source>
</evidence>
<sequence>MTGPTLPPLTGTASLDVTQFRKGTRDALNALREVVDYARKQGTLTLTAKLSGASTAAIRKAITDAMGTDTLSVKLTFNPASVATAVRDLRTALSAVAGINVSALTALQIKINDQIRQLTALIAQLRALGGGGGSGSRGSSFSAGTQTLLADLERLNNEYRRGDVNAATYVARLTSLQASLRTAAAAATAGTAEFRALDTALTRTVQGMRNVNSDGITKLRTELAGARAQFDAAAAAATNLAERRAAIAAYEADLNRIRVSLQGMAAAGNLTAQQLGTVNRLLAQTAREQQTLRGGINIAGLSGNISNALQQLSGFIPGLSQVSGLFGTLPLPILAAATALGAFTAAMVASFRTAADFQAVMVDIKALTSPTADGLRDLNTAARTLGLDLGVGPRDAAKAILELNRAGLTAEEAIRGGLAGALTLAGAAGIETATAAKLAASAMTAFKLSAADLPQVADNFANFANSTFLGAEDLALAIAAVGPVAVNAGLSIEQFSGIMATAAQGGFRSMQDAGTSLKTMILSLQSPSETGAAALERIGVNAYEADGSFRPFLSTVDDLRAALKGMTEQGRNNVLRDIFGQDAIRIATILYASNTEEINRNIETQGKVGEAARVAKERLESYQGEVKLLTAAWEEFKTQIGEGALPAMTDLIKELRSNLTWLRQNTEALQKFGEAMGAASKLGLNPFTQGTGDARRNSQAFAEIAQVYADAEAAAAKSAEALLARATELERAGDRTSVAAAKMLRAMQELREAQEGEITGRNFFTGEPTRAIDLQLVEQKTQALAELQAELAAVRVEVARNPQANGPAAGPDLNPAKVKEQSAAIRDLRKALGDRAFQLKIGGLDGVEREVAQVGKAFDELRKKLKTSFGGNLNSSELKGALAELTEAQAKEERAVRAKYASDKARERADDLAAAQQSARESAFAVQRAEIQAMEQGRARVAAERDLELRELQASIAEQVAEYEKFPQLRAQVESDGRRLVVALKRRHQQEDLAEARNQAQALADAEGAARDAVIGALPDGPEKRQAERQKELDAIRKDIAERLKLFADYPAQQQRILALGQQQIDAFNRRNAEEDARNARERARRIVTAFQAAQDAQLAAQSAARDAQAARLDLDVARRVAQARGGAQEVARIELQAARDRAALAEQSARAEAQAQRETLARTTNERLTAEGVTAEEQTQIRREYYARVAELDSKYTAEQAKRVQEREQAERDGLERIRAAQVAAAQQPVTAAQGVVKDLEGQKALASTAAERLGIEQRIVAAQDRLRAAYQGILDRAAQLRLTDEERRTLADGVTEATQGQAQATREVVSVQQELVDQSRALLDSRLALVDAEGELALRMARTDAQAQAAQQRLLSNARARLTGLDTQISGEADETRRNALLQQRLTLTGQIADLQDRITAAPLDQERRRVTLYQAQAELLLQAAGLSDDRVAGAQLAVRAAQQEVGLAQRALDLARTEAAQDEARTTLTQKQTALLGAQAQAVQARNERDTQALDVAEARLRAEARITGMAEDAVAAAQLDLDLTRRRLAATRQAQAAPDQTGSRRAELAKQELDLTAQQAEQERRLTAAQRDRRTLLDGLAVSQGALTRALAGGTVEAQKTAQIQADLLTTRRALITAEREYNSAVASGDPTRQKTATDALTQAITAQRGAVRALADSYAGMLTSMDSVRDAAARLNTVAYGETGRAPSAATTQRELARLQAIETRRNAARAQLTEALRGSDADLIAKAASEFATQEDRYRKQADALEKAGTKFTRTGEKEAQRLADQVDDLGIQYDRESVIVQDRIRAANREAEAAALFASAVDRYVAATPDAVSGQQDDRPVYVVEGRRYNSLADAQASLNRAQLPAAQAAVMPDLTRLIDLLQTQQTSRTAPAAPAALPAPNHTTNWDVEVTVNGAGLNPDQVANQVITKLEDRARRSGRNC</sequence>
<feature type="domain" description="Phage tail tape measure protein" evidence="3">
    <location>
        <begin position="380"/>
        <end position="580"/>
    </location>
</feature>
<dbReference type="Proteomes" id="UP000620633">
    <property type="component" value="Unassembled WGS sequence"/>
</dbReference>
<dbReference type="EMBL" id="BMQO01000022">
    <property type="protein sequence ID" value="GGS37823.1"/>
    <property type="molecule type" value="Genomic_DNA"/>
</dbReference>
<dbReference type="NCBIfam" id="TIGR01760">
    <property type="entry name" value="tape_meas_TP901"/>
    <property type="match status" value="1"/>
</dbReference>
<comment type="caution">
    <text evidence="4">The sequence shown here is derived from an EMBL/GenBank/DDBJ whole genome shotgun (WGS) entry which is preliminary data.</text>
</comment>
<reference evidence="5" key="1">
    <citation type="journal article" date="2019" name="Int. J. Syst. Evol. Microbiol.">
        <title>The Global Catalogue of Microorganisms (GCM) 10K type strain sequencing project: providing services to taxonomists for standard genome sequencing and annotation.</title>
        <authorList>
            <consortium name="The Broad Institute Genomics Platform"/>
            <consortium name="The Broad Institute Genome Sequencing Center for Infectious Disease"/>
            <person name="Wu L."/>
            <person name="Ma J."/>
        </authorList>
    </citation>
    <scope>NUCLEOTIDE SEQUENCE [LARGE SCALE GENOMIC DNA]</scope>
    <source>
        <strain evidence="5">JCM 31406</strain>
    </source>
</reference>
<keyword evidence="5" id="KW-1185">Reference proteome</keyword>
<feature type="coiled-coil region" evidence="2">
    <location>
        <begin position="1547"/>
        <end position="1574"/>
    </location>
</feature>
<organism evidence="4 5">
    <name type="scientific">Deinococcus knuensis</name>
    <dbReference type="NCBI Taxonomy" id="1837380"/>
    <lineage>
        <taxon>Bacteria</taxon>
        <taxon>Thermotogati</taxon>
        <taxon>Deinococcota</taxon>
        <taxon>Deinococci</taxon>
        <taxon>Deinococcales</taxon>
        <taxon>Deinococcaceae</taxon>
        <taxon>Deinococcus</taxon>
    </lineage>
</organism>
<gene>
    <name evidence="4" type="ORF">GCM10008961_31690</name>
</gene>
<evidence type="ECO:0000256" key="1">
    <source>
        <dbReference type="ARBA" id="ARBA00022612"/>
    </source>
</evidence>
<keyword evidence="1" id="KW-1188">Viral release from host cell</keyword>
<dbReference type="RefSeq" id="WP_189103357.1">
    <property type="nucleotide sequence ID" value="NZ_BMQO01000022.1"/>
</dbReference>
<dbReference type="Pfam" id="PF10145">
    <property type="entry name" value="PhageMin_Tail"/>
    <property type="match status" value="1"/>
</dbReference>
<dbReference type="PANTHER" id="PTHR37813:SF1">
    <property type="entry name" value="FELS-2 PROPHAGE PROTEIN"/>
    <property type="match status" value="1"/>
</dbReference>
<protein>
    <recommendedName>
        <fullName evidence="3">Phage tail tape measure protein domain-containing protein</fullName>
    </recommendedName>
</protein>
<evidence type="ECO:0000259" key="3">
    <source>
        <dbReference type="Pfam" id="PF10145"/>
    </source>
</evidence>
<keyword evidence="2" id="KW-0175">Coiled coil</keyword>